<feature type="domain" description="EF-hand" evidence="10">
    <location>
        <begin position="167"/>
        <end position="202"/>
    </location>
</feature>
<comment type="subcellular location">
    <subcellularLocation>
        <location evidence="1">Mitochondrion inner membrane</location>
    </subcellularLocation>
    <subcellularLocation>
        <location evidence="2">Mitochondrion intermembrane space</location>
    </subcellularLocation>
</comment>
<evidence type="ECO:0000256" key="7">
    <source>
        <dbReference type="ARBA" id="ARBA00023128"/>
    </source>
</evidence>
<comment type="similarity">
    <text evidence="9">Belongs to the MICU1 family. MICU1 subfamily.</text>
</comment>
<keyword evidence="5" id="KW-0999">Mitochondrion inner membrane</keyword>
<dbReference type="GO" id="GO:0046872">
    <property type="term" value="F:metal ion binding"/>
    <property type="evidence" value="ECO:0007669"/>
    <property type="project" value="UniProtKB-KW"/>
</dbReference>
<reference evidence="11 12" key="1">
    <citation type="submission" date="2024-08" db="EMBL/GenBank/DDBJ databases">
        <title>Gnathostoma spinigerum genome.</title>
        <authorList>
            <person name="Gonzalez-Bertolin B."/>
            <person name="Monzon S."/>
            <person name="Zaballos A."/>
            <person name="Jimenez P."/>
            <person name="Dekumyoy P."/>
            <person name="Varona S."/>
            <person name="Cuesta I."/>
            <person name="Sumanam S."/>
            <person name="Adisakwattana P."/>
            <person name="Gasser R.B."/>
            <person name="Hernandez-Gonzalez A."/>
            <person name="Young N.D."/>
            <person name="Perteguer M.J."/>
        </authorList>
    </citation>
    <scope>NUCLEOTIDE SEQUENCE [LARGE SCALE GENOMIC DNA]</scope>
    <source>
        <strain evidence="11">AL3</strain>
        <tissue evidence="11">Liver</tissue>
    </source>
</reference>
<dbReference type="AlphaFoldDB" id="A0ABD6F3D4"/>
<keyword evidence="4" id="KW-0677">Repeat</keyword>
<gene>
    <name evidence="11" type="ORF">AB6A40_010776</name>
</gene>
<evidence type="ECO:0000256" key="9">
    <source>
        <dbReference type="ARBA" id="ARBA00038333"/>
    </source>
</evidence>
<dbReference type="Gene3D" id="1.10.238.10">
    <property type="entry name" value="EF-hand"/>
    <property type="match status" value="1"/>
</dbReference>
<name>A0ABD6F3D4_9BILA</name>
<organism evidence="11 12">
    <name type="scientific">Gnathostoma spinigerum</name>
    <dbReference type="NCBI Taxonomy" id="75299"/>
    <lineage>
        <taxon>Eukaryota</taxon>
        <taxon>Metazoa</taxon>
        <taxon>Ecdysozoa</taxon>
        <taxon>Nematoda</taxon>
        <taxon>Chromadorea</taxon>
        <taxon>Rhabditida</taxon>
        <taxon>Spirurina</taxon>
        <taxon>Gnathostomatomorpha</taxon>
        <taxon>Gnathostomatoidea</taxon>
        <taxon>Gnathostomatidae</taxon>
        <taxon>Gnathostoma</taxon>
    </lineage>
</organism>
<keyword evidence="8" id="KW-0472">Membrane</keyword>
<dbReference type="GO" id="GO:0006851">
    <property type="term" value="P:mitochondrial calcium ion transmembrane transport"/>
    <property type="evidence" value="ECO:0007669"/>
    <property type="project" value="UniProtKB-ARBA"/>
</dbReference>
<evidence type="ECO:0000256" key="5">
    <source>
        <dbReference type="ARBA" id="ARBA00022792"/>
    </source>
</evidence>
<keyword evidence="12" id="KW-1185">Reference proteome</keyword>
<evidence type="ECO:0000256" key="6">
    <source>
        <dbReference type="ARBA" id="ARBA00022946"/>
    </source>
</evidence>
<evidence type="ECO:0000256" key="2">
    <source>
        <dbReference type="ARBA" id="ARBA00004569"/>
    </source>
</evidence>
<dbReference type="InterPro" id="IPR011992">
    <property type="entry name" value="EF-hand-dom_pair"/>
</dbReference>
<evidence type="ECO:0000313" key="11">
    <source>
        <dbReference type="EMBL" id="MFH4984067.1"/>
    </source>
</evidence>
<dbReference type="SUPFAM" id="SSF47473">
    <property type="entry name" value="EF-hand"/>
    <property type="match status" value="1"/>
</dbReference>
<protein>
    <recommendedName>
        <fullName evidence="10">EF-hand domain-containing protein</fullName>
    </recommendedName>
</protein>
<dbReference type="PANTHER" id="PTHR12294">
    <property type="entry name" value="EF HAND DOMAIN FAMILY A1,A2-RELATED"/>
    <property type="match status" value="1"/>
</dbReference>
<dbReference type="InterPro" id="IPR002048">
    <property type="entry name" value="EF_hand_dom"/>
</dbReference>
<dbReference type="PANTHER" id="PTHR12294:SF1">
    <property type="entry name" value="CALCIUM UPTAKE PROTEIN 1, MITOCHONDRIAL"/>
    <property type="match status" value="1"/>
</dbReference>
<keyword evidence="3" id="KW-0479">Metal-binding</keyword>
<dbReference type="InterPro" id="IPR039800">
    <property type="entry name" value="MICU1/2/3"/>
</dbReference>
<comment type="caution">
    <text evidence="11">The sequence shown here is derived from an EMBL/GenBank/DDBJ whole genome shotgun (WGS) entry which is preliminary data.</text>
</comment>
<evidence type="ECO:0000313" key="12">
    <source>
        <dbReference type="Proteomes" id="UP001608902"/>
    </source>
</evidence>
<evidence type="ECO:0000256" key="1">
    <source>
        <dbReference type="ARBA" id="ARBA00004273"/>
    </source>
</evidence>
<dbReference type="PROSITE" id="PS50222">
    <property type="entry name" value="EF_HAND_2"/>
    <property type="match status" value="1"/>
</dbReference>
<evidence type="ECO:0000259" key="10">
    <source>
        <dbReference type="PROSITE" id="PS50222"/>
    </source>
</evidence>
<accession>A0ABD6F3D4</accession>
<dbReference type="GO" id="GO:0005758">
    <property type="term" value="C:mitochondrial intermembrane space"/>
    <property type="evidence" value="ECO:0007669"/>
    <property type="project" value="UniProtKB-SubCell"/>
</dbReference>
<dbReference type="Proteomes" id="UP001608902">
    <property type="component" value="Unassembled WGS sequence"/>
</dbReference>
<evidence type="ECO:0000256" key="8">
    <source>
        <dbReference type="ARBA" id="ARBA00023136"/>
    </source>
</evidence>
<keyword evidence="7" id="KW-0496">Mitochondrion</keyword>
<evidence type="ECO:0000256" key="4">
    <source>
        <dbReference type="ARBA" id="ARBA00022737"/>
    </source>
</evidence>
<sequence length="220" mass="25006">MLAQEEHVVAASNVIPYSTGSVSQQHYGNRTDGYDHVLNSRKRRTVVADNLGPTDLFTSLPKFSAWIPNSESFKAHCLVEGIRERKSVIMKASRAALKTVFEKYASGEKDGVPYMTADDFIRKYLGLYDTEDYNRETVRLLAGAADTSKDGIITFDEFQAFERILRSPDALYLTAFELFDNNASESITCDEFERIIRHTKPVTMMDFDFSCSFIKRYFGP</sequence>
<keyword evidence="6" id="KW-0809">Transit peptide</keyword>
<evidence type="ECO:0000256" key="3">
    <source>
        <dbReference type="ARBA" id="ARBA00022723"/>
    </source>
</evidence>
<dbReference type="EMBL" id="JBGFUD010015090">
    <property type="protein sequence ID" value="MFH4984067.1"/>
    <property type="molecule type" value="Genomic_DNA"/>
</dbReference>
<dbReference type="GO" id="GO:0005743">
    <property type="term" value="C:mitochondrial inner membrane"/>
    <property type="evidence" value="ECO:0007669"/>
    <property type="project" value="UniProtKB-SubCell"/>
</dbReference>
<proteinExistence type="inferred from homology"/>